<dbReference type="Pfam" id="PF02214">
    <property type="entry name" value="BTB_2"/>
    <property type="match status" value="1"/>
</dbReference>
<dbReference type="OrthoDB" id="2414723at2759"/>
<accession>A0A7D9JZD2</accession>
<keyword evidence="3" id="KW-1185">Reference proteome</keyword>
<comment type="caution">
    <text evidence="2">The sequence shown here is derived from an EMBL/GenBank/DDBJ whole genome shotgun (WGS) entry which is preliminary data.</text>
</comment>
<dbReference type="InterPro" id="IPR003131">
    <property type="entry name" value="T1-type_BTB"/>
</dbReference>
<gene>
    <name evidence="2" type="ORF">PACLA_8A056228</name>
</gene>
<evidence type="ECO:0000259" key="1">
    <source>
        <dbReference type="Pfam" id="PF02214"/>
    </source>
</evidence>
<feature type="domain" description="Potassium channel tetramerisation-type BTB" evidence="1">
    <location>
        <begin position="2"/>
        <end position="64"/>
    </location>
</feature>
<dbReference type="Proteomes" id="UP001152795">
    <property type="component" value="Unassembled WGS sequence"/>
</dbReference>
<evidence type="ECO:0000313" key="3">
    <source>
        <dbReference type="Proteomes" id="UP001152795"/>
    </source>
</evidence>
<evidence type="ECO:0000313" key="2">
    <source>
        <dbReference type="EMBL" id="CAB4039002.1"/>
    </source>
</evidence>
<dbReference type="EMBL" id="CACRXK020024845">
    <property type="protein sequence ID" value="CAB4039002.1"/>
    <property type="molecule type" value="Genomic_DNA"/>
</dbReference>
<protein>
    <submittedName>
        <fullName evidence="2">BTB POZ domain-containing KCTD7-like</fullName>
    </submittedName>
</protein>
<name>A0A7D9JZD2_PARCT</name>
<dbReference type="SUPFAM" id="SSF54695">
    <property type="entry name" value="POZ domain"/>
    <property type="match status" value="1"/>
</dbReference>
<reference evidence="2" key="1">
    <citation type="submission" date="2020-04" db="EMBL/GenBank/DDBJ databases">
        <authorList>
            <person name="Alioto T."/>
            <person name="Alioto T."/>
            <person name="Gomez Garrido J."/>
        </authorList>
    </citation>
    <scope>NUCLEOTIDE SEQUENCE</scope>
    <source>
        <strain evidence="2">A484AB</strain>
    </source>
</reference>
<dbReference type="PANTHER" id="PTHR14499:SF145">
    <property type="entry name" value="POTASSIUM CHANNEL REGULATORY PROTEIN-LIKE"/>
    <property type="match status" value="1"/>
</dbReference>
<dbReference type="Gene3D" id="3.30.710.10">
    <property type="entry name" value="Potassium Channel Kv1.1, Chain A"/>
    <property type="match status" value="1"/>
</dbReference>
<dbReference type="GO" id="GO:0051260">
    <property type="term" value="P:protein homooligomerization"/>
    <property type="evidence" value="ECO:0007669"/>
    <property type="project" value="InterPro"/>
</dbReference>
<dbReference type="PANTHER" id="PTHR14499">
    <property type="entry name" value="POTASSIUM CHANNEL TETRAMERIZATION DOMAIN-CONTAINING"/>
    <property type="match status" value="1"/>
</dbReference>
<dbReference type="AlphaFoldDB" id="A0A7D9JZD2"/>
<organism evidence="2 3">
    <name type="scientific">Paramuricea clavata</name>
    <name type="common">Red gorgonian</name>
    <name type="synonym">Violescent sea-whip</name>
    <dbReference type="NCBI Taxonomy" id="317549"/>
    <lineage>
        <taxon>Eukaryota</taxon>
        <taxon>Metazoa</taxon>
        <taxon>Cnidaria</taxon>
        <taxon>Anthozoa</taxon>
        <taxon>Octocorallia</taxon>
        <taxon>Malacalcyonacea</taxon>
        <taxon>Plexauridae</taxon>
        <taxon>Paramuricea</taxon>
    </lineage>
</organism>
<dbReference type="InterPro" id="IPR011333">
    <property type="entry name" value="SKP1/BTB/POZ_sf"/>
</dbReference>
<sequence length="226" mass="26585">MLSSMFSGKHKLERDKDGCPFIDRPGVPFGFILNFLRDRSMMPPRNFTMQVYTEALYYQIPTLIKKLEMTAEIFRFRLREARRSKLKNFDSIKGALIQRAQMKSQENLTPVATVGLITSSDKKKLDDPTECVLSEHLLSVQCEGNCKQEKFVQTKRRVEAADIIVDDEGPDFDMKLLMEVLEKELQSDGYQCKIWSEKWKCLYKSNYTRRECRFEIVEYFAELEWT</sequence>
<proteinExistence type="predicted"/>